<dbReference type="GO" id="GO:0016036">
    <property type="term" value="P:cellular response to phosphate starvation"/>
    <property type="evidence" value="ECO:0007669"/>
    <property type="project" value="TreeGrafter"/>
</dbReference>
<evidence type="ECO:0000256" key="1">
    <source>
        <dbReference type="ARBA" id="ARBA00000085"/>
    </source>
</evidence>
<dbReference type="InterPro" id="IPR003661">
    <property type="entry name" value="HisK_dim/P_dom"/>
</dbReference>
<dbReference type="InterPro" id="IPR050351">
    <property type="entry name" value="BphY/WalK/GraS-like"/>
</dbReference>
<evidence type="ECO:0000259" key="8">
    <source>
        <dbReference type="PROSITE" id="PS50109"/>
    </source>
</evidence>
<dbReference type="RefSeq" id="WP_223929076.1">
    <property type="nucleotide sequence ID" value="NZ_BPTU01000001.1"/>
</dbReference>
<sequence>MKMKERSLTSKLMRRFVLFMVVLTIMAIPVLYYITTAYYAEDLTDLVENYGIKNPDIDLEEDTLMGLFIQFMSIIVILFAAVLLVMRYVPQRLWAPFNDTLAKIKGFRVEKGNVPALKKSGTREFDELNATLEIIMSNSVNSYRVQKEFTENASHELQTPLAIVQGKLDNLLQDRLTEHQARELQDIYMEIRHMSRLSRNLLLLSKIENNQYHNFVSINVCEKIEQLLPKLEGIADGLNIDTDFQDTSLTVEANEVLMESMLNNLVVNAVRHNKAGGTIIISVTNGHLSIANPSDEPPLDADRVFSRFYRMKSSQKGNGLGLAIVKSICDYHHWMVSYKYRDGLHIFTVVF</sequence>
<evidence type="ECO:0000256" key="4">
    <source>
        <dbReference type="ARBA" id="ARBA00022679"/>
    </source>
</evidence>
<evidence type="ECO:0000256" key="7">
    <source>
        <dbReference type="SAM" id="Phobius"/>
    </source>
</evidence>
<dbReference type="GO" id="GO:0000155">
    <property type="term" value="F:phosphorelay sensor kinase activity"/>
    <property type="evidence" value="ECO:0007669"/>
    <property type="project" value="InterPro"/>
</dbReference>
<dbReference type="SMART" id="SM00387">
    <property type="entry name" value="HATPase_c"/>
    <property type="match status" value="1"/>
</dbReference>
<gene>
    <name evidence="9" type="ORF">PRLR5076_16750</name>
</gene>
<dbReference type="Pfam" id="PF02518">
    <property type="entry name" value="HATPase_c"/>
    <property type="match status" value="1"/>
</dbReference>
<dbReference type="PROSITE" id="PS50109">
    <property type="entry name" value="HIS_KIN"/>
    <property type="match status" value="1"/>
</dbReference>
<keyword evidence="7" id="KW-1133">Transmembrane helix</keyword>
<keyword evidence="7" id="KW-0472">Membrane</keyword>
<evidence type="ECO:0000256" key="6">
    <source>
        <dbReference type="ARBA" id="ARBA00023012"/>
    </source>
</evidence>
<keyword evidence="6" id="KW-0902">Two-component regulatory system</keyword>
<dbReference type="CDD" id="cd00082">
    <property type="entry name" value="HisKA"/>
    <property type="match status" value="1"/>
</dbReference>
<keyword evidence="4" id="KW-0808">Transferase</keyword>
<dbReference type="Pfam" id="PF00512">
    <property type="entry name" value="HisKA"/>
    <property type="match status" value="1"/>
</dbReference>
<dbReference type="GeneID" id="72467136"/>
<evidence type="ECO:0000256" key="3">
    <source>
        <dbReference type="ARBA" id="ARBA00022553"/>
    </source>
</evidence>
<dbReference type="AlphaFoldDB" id="A0A9R1CA85"/>
<feature type="domain" description="Histidine kinase" evidence="8">
    <location>
        <begin position="152"/>
        <end position="351"/>
    </location>
</feature>
<dbReference type="EC" id="2.7.13.3" evidence="2"/>
<keyword evidence="7" id="KW-0812">Transmembrane</keyword>
<reference evidence="9" key="1">
    <citation type="journal article" date="2022" name="Int. J. Syst. Evol. Microbiol.">
        <title>Prevotella lacticifex sp. nov., isolated from the rumen of cows.</title>
        <authorList>
            <person name="Shinkai T."/>
            <person name="Ikeyama N."/>
            <person name="Kumagai M."/>
            <person name="Ohmori H."/>
            <person name="Sakamoto M."/>
            <person name="Ohkuma M."/>
            <person name="Mitsumori M."/>
        </authorList>
    </citation>
    <scope>NUCLEOTIDE SEQUENCE</scope>
    <source>
        <strain evidence="9">R5076</strain>
    </source>
</reference>
<dbReference type="Gene3D" id="1.10.287.130">
    <property type="match status" value="1"/>
</dbReference>
<dbReference type="InterPro" id="IPR005467">
    <property type="entry name" value="His_kinase_dom"/>
</dbReference>
<dbReference type="PANTHER" id="PTHR45453">
    <property type="entry name" value="PHOSPHATE REGULON SENSOR PROTEIN PHOR"/>
    <property type="match status" value="1"/>
</dbReference>
<feature type="transmembrane region" description="Helical" evidence="7">
    <location>
        <begin position="64"/>
        <end position="86"/>
    </location>
</feature>
<evidence type="ECO:0000313" key="9">
    <source>
        <dbReference type="EMBL" id="GJG58824.1"/>
    </source>
</evidence>
<dbReference type="InterPro" id="IPR003594">
    <property type="entry name" value="HATPase_dom"/>
</dbReference>
<protein>
    <recommendedName>
        <fullName evidence="2">histidine kinase</fullName>
        <ecNumber evidence="2">2.7.13.3</ecNumber>
    </recommendedName>
</protein>
<keyword evidence="3" id="KW-0597">Phosphoprotein</keyword>
<dbReference type="SUPFAM" id="SSF47384">
    <property type="entry name" value="Homodimeric domain of signal transducing histidine kinase"/>
    <property type="match status" value="1"/>
</dbReference>
<dbReference type="Proteomes" id="UP000825483">
    <property type="component" value="Unassembled WGS sequence"/>
</dbReference>
<evidence type="ECO:0000256" key="5">
    <source>
        <dbReference type="ARBA" id="ARBA00022777"/>
    </source>
</evidence>
<evidence type="ECO:0000256" key="2">
    <source>
        <dbReference type="ARBA" id="ARBA00012438"/>
    </source>
</evidence>
<dbReference type="Gene3D" id="3.30.565.10">
    <property type="entry name" value="Histidine kinase-like ATPase, C-terminal domain"/>
    <property type="match status" value="1"/>
</dbReference>
<dbReference type="GO" id="GO:0005886">
    <property type="term" value="C:plasma membrane"/>
    <property type="evidence" value="ECO:0007669"/>
    <property type="project" value="TreeGrafter"/>
</dbReference>
<keyword evidence="5" id="KW-0418">Kinase</keyword>
<proteinExistence type="predicted"/>
<name>A0A9R1CA85_9BACT</name>
<dbReference type="InterPro" id="IPR036097">
    <property type="entry name" value="HisK_dim/P_sf"/>
</dbReference>
<dbReference type="InterPro" id="IPR036890">
    <property type="entry name" value="HATPase_C_sf"/>
</dbReference>
<comment type="caution">
    <text evidence="9">The sequence shown here is derived from an EMBL/GenBank/DDBJ whole genome shotgun (WGS) entry which is preliminary data.</text>
</comment>
<comment type="catalytic activity">
    <reaction evidence="1">
        <text>ATP + protein L-histidine = ADP + protein N-phospho-L-histidine.</text>
        <dbReference type="EC" id="2.7.13.3"/>
    </reaction>
</comment>
<dbReference type="EMBL" id="BPUB01000002">
    <property type="protein sequence ID" value="GJG58824.1"/>
    <property type="molecule type" value="Genomic_DNA"/>
</dbReference>
<accession>A0A9R1CA85</accession>
<feature type="transmembrane region" description="Helical" evidence="7">
    <location>
        <begin position="12"/>
        <end position="34"/>
    </location>
</feature>
<keyword evidence="10" id="KW-1185">Reference proteome</keyword>
<dbReference type="SUPFAM" id="SSF55874">
    <property type="entry name" value="ATPase domain of HSP90 chaperone/DNA topoisomerase II/histidine kinase"/>
    <property type="match status" value="1"/>
</dbReference>
<organism evidence="9 10">
    <name type="scientific">Prevotella lacticifex</name>
    <dbReference type="NCBI Taxonomy" id="2854755"/>
    <lineage>
        <taxon>Bacteria</taxon>
        <taxon>Pseudomonadati</taxon>
        <taxon>Bacteroidota</taxon>
        <taxon>Bacteroidia</taxon>
        <taxon>Bacteroidales</taxon>
        <taxon>Prevotellaceae</taxon>
        <taxon>Prevotella</taxon>
    </lineage>
</organism>
<dbReference type="GO" id="GO:0004721">
    <property type="term" value="F:phosphoprotein phosphatase activity"/>
    <property type="evidence" value="ECO:0007669"/>
    <property type="project" value="TreeGrafter"/>
</dbReference>
<evidence type="ECO:0000313" key="10">
    <source>
        <dbReference type="Proteomes" id="UP000825483"/>
    </source>
</evidence>
<dbReference type="PANTHER" id="PTHR45453:SF1">
    <property type="entry name" value="PHOSPHATE REGULON SENSOR PROTEIN PHOR"/>
    <property type="match status" value="1"/>
</dbReference>
<dbReference type="SMART" id="SM00388">
    <property type="entry name" value="HisKA"/>
    <property type="match status" value="1"/>
</dbReference>